<protein>
    <submittedName>
        <fullName evidence="1">Uncharacterized protein</fullName>
    </submittedName>
</protein>
<name>A0A2U3QIU0_9BACT</name>
<evidence type="ECO:0000313" key="2">
    <source>
        <dbReference type="Proteomes" id="UP000245125"/>
    </source>
</evidence>
<dbReference type="AlphaFoldDB" id="A0A2U3QIU0"/>
<accession>A0A2U3QIU0</accession>
<evidence type="ECO:0000313" key="1">
    <source>
        <dbReference type="EMBL" id="SPQ01324.1"/>
    </source>
</evidence>
<keyword evidence="2" id="KW-1185">Reference proteome</keyword>
<sequence length="41" mass="4793">MQLFAIIVSNALPMRPNMLDSFFYLGYVLKDKSLKKEVHYA</sequence>
<proteinExistence type="predicted"/>
<dbReference type="EMBL" id="OUUY01000097">
    <property type="protein sequence ID" value="SPQ01324.1"/>
    <property type="molecule type" value="Genomic_DNA"/>
</dbReference>
<dbReference type="Proteomes" id="UP000245125">
    <property type="component" value="Unassembled WGS sequence"/>
</dbReference>
<gene>
    <name evidence="1" type="ORF">NBG4_50056</name>
</gene>
<organism evidence="1 2">
    <name type="scientific">Candidatus Sulfobium mesophilum</name>
    <dbReference type="NCBI Taxonomy" id="2016548"/>
    <lineage>
        <taxon>Bacteria</taxon>
        <taxon>Pseudomonadati</taxon>
        <taxon>Nitrospirota</taxon>
        <taxon>Nitrospiria</taxon>
        <taxon>Nitrospirales</taxon>
        <taxon>Nitrospiraceae</taxon>
        <taxon>Candidatus Sulfobium</taxon>
    </lineage>
</organism>
<reference evidence="2" key="1">
    <citation type="submission" date="2018-03" db="EMBL/GenBank/DDBJ databases">
        <authorList>
            <person name="Zecchin S."/>
        </authorList>
    </citation>
    <scope>NUCLEOTIDE SEQUENCE [LARGE SCALE GENOMIC DNA]</scope>
</reference>